<evidence type="ECO:0000259" key="12">
    <source>
        <dbReference type="PROSITE" id="PS50109"/>
    </source>
</evidence>
<keyword evidence="8" id="KW-0418">Kinase</keyword>
<gene>
    <name evidence="14" type="ORF">ACFOJE_13890</name>
</gene>
<feature type="transmembrane region" description="Helical" evidence="11">
    <location>
        <begin position="83"/>
        <end position="102"/>
    </location>
</feature>
<evidence type="ECO:0000256" key="4">
    <source>
        <dbReference type="ARBA" id="ARBA00022475"/>
    </source>
</evidence>
<keyword evidence="11" id="KW-0812">Transmembrane</keyword>
<dbReference type="CDD" id="cd00082">
    <property type="entry name" value="HisKA"/>
    <property type="match status" value="1"/>
</dbReference>
<evidence type="ECO:0000256" key="10">
    <source>
        <dbReference type="SAM" id="MobiDB-lite"/>
    </source>
</evidence>
<dbReference type="InterPro" id="IPR005467">
    <property type="entry name" value="His_kinase_dom"/>
</dbReference>
<dbReference type="SMART" id="SM00304">
    <property type="entry name" value="HAMP"/>
    <property type="match status" value="1"/>
</dbReference>
<dbReference type="EMBL" id="JBHRSJ010000029">
    <property type="protein sequence ID" value="MFC2973296.1"/>
    <property type="molecule type" value="Genomic_DNA"/>
</dbReference>
<reference evidence="15" key="1">
    <citation type="journal article" date="2019" name="Int. J. Syst. Evol. Microbiol.">
        <title>The Global Catalogue of Microorganisms (GCM) 10K type strain sequencing project: providing services to taxonomists for standard genome sequencing and annotation.</title>
        <authorList>
            <consortium name="The Broad Institute Genomics Platform"/>
            <consortium name="The Broad Institute Genome Sequencing Center for Infectious Disease"/>
            <person name="Wu L."/>
            <person name="Ma J."/>
        </authorList>
    </citation>
    <scope>NUCLEOTIDE SEQUENCE [LARGE SCALE GENOMIC DNA]</scope>
    <source>
        <strain evidence="15">KCTC 62195</strain>
    </source>
</reference>
<dbReference type="SUPFAM" id="SSF55874">
    <property type="entry name" value="ATPase domain of HSP90 chaperone/DNA topoisomerase II/histidine kinase"/>
    <property type="match status" value="1"/>
</dbReference>
<dbReference type="CDD" id="cd06225">
    <property type="entry name" value="HAMP"/>
    <property type="match status" value="1"/>
</dbReference>
<keyword evidence="11" id="KW-1133">Transmembrane helix</keyword>
<keyword evidence="7" id="KW-0547">Nucleotide-binding</keyword>
<dbReference type="InterPro" id="IPR036097">
    <property type="entry name" value="HisK_dim/P_sf"/>
</dbReference>
<evidence type="ECO:0000256" key="2">
    <source>
        <dbReference type="ARBA" id="ARBA00004651"/>
    </source>
</evidence>
<evidence type="ECO:0000256" key="5">
    <source>
        <dbReference type="ARBA" id="ARBA00022553"/>
    </source>
</evidence>
<dbReference type="PROSITE" id="PS50109">
    <property type="entry name" value="HIS_KIN"/>
    <property type="match status" value="1"/>
</dbReference>
<dbReference type="Proteomes" id="UP001595457">
    <property type="component" value="Unassembled WGS sequence"/>
</dbReference>
<dbReference type="Gene3D" id="1.10.287.130">
    <property type="match status" value="1"/>
</dbReference>
<dbReference type="PROSITE" id="PS50885">
    <property type="entry name" value="HAMP"/>
    <property type="match status" value="1"/>
</dbReference>
<evidence type="ECO:0000313" key="14">
    <source>
        <dbReference type="EMBL" id="MFC2973296.1"/>
    </source>
</evidence>
<protein>
    <recommendedName>
        <fullName evidence="3">histidine kinase</fullName>
        <ecNumber evidence="3">2.7.13.3</ecNumber>
    </recommendedName>
</protein>
<sequence>MMKRLDTLFARLFLVFLGLIVLAHALAFVWLEHYGPQRHPHPHPPPPPAMLPPGALPFGPPPPGEPPPPHKPPGLPLPRGAPLVFQLIALVAAAWIGARLLARPVSRLGEAARGLSDDLDSPPLAESGPAEARQAASAFNRMRERIREQMQERSRMLMAVSHDLRTPLARLRLRAEEIDNPALRERFLLDLGEMRGLLDATLRYLHQERGEEPLQRLDVQALAESLAENAREDGAQASVEGRCAPIEARPLALTSALTNLLENALRYAGEACIRLEDDDRRLRILVVDHGPGIPPEARERVFEPFFRLEQSRNRNSGGVGLGLAIARAALRRQGGELHVEETPGGGLTAVLELPRRSV</sequence>
<keyword evidence="5" id="KW-0597">Phosphoprotein</keyword>
<evidence type="ECO:0000256" key="1">
    <source>
        <dbReference type="ARBA" id="ARBA00000085"/>
    </source>
</evidence>
<dbReference type="Pfam" id="PF02518">
    <property type="entry name" value="HATPase_c"/>
    <property type="match status" value="1"/>
</dbReference>
<dbReference type="Gene3D" id="3.30.565.10">
    <property type="entry name" value="Histidine kinase-like ATPase, C-terminal domain"/>
    <property type="match status" value="1"/>
</dbReference>
<name>A0ABV7AWK0_9GAMM</name>
<evidence type="ECO:0000256" key="6">
    <source>
        <dbReference type="ARBA" id="ARBA00022679"/>
    </source>
</evidence>
<organism evidence="14 15">
    <name type="scientific">Azotobacter bryophylli</name>
    <dbReference type="NCBI Taxonomy" id="1986537"/>
    <lineage>
        <taxon>Bacteria</taxon>
        <taxon>Pseudomonadati</taxon>
        <taxon>Pseudomonadota</taxon>
        <taxon>Gammaproteobacteria</taxon>
        <taxon>Pseudomonadales</taxon>
        <taxon>Pseudomonadaceae</taxon>
        <taxon>Azotobacter</taxon>
    </lineage>
</organism>
<dbReference type="PANTHER" id="PTHR44936:SF10">
    <property type="entry name" value="SENSOR PROTEIN RSTB"/>
    <property type="match status" value="1"/>
</dbReference>
<feature type="compositionally biased region" description="Pro residues" evidence="10">
    <location>
        <begin position="43"/>
        <end position="75"/>
    </location>
</feature>
<dbReference type="InterPro" id="IPR003661">
    <property type="entry name" value="HisK_dim/P_dom"/>
</dbReference>
<dbReference type="EC" id="2.7.13.3" evidence="3"/>
<accession>A0ABV7AWK0</accession>
<dbReference type="Pfam" id="PF00672">
    <property type="entry name" value="HAMP"/>
    <property type="match status" value="1"/>
</dbReference>
<dbReference type="GO" id="GO:0005524">
    <property type="term" value="F:ATP binding"/>
    <property type="evidence" value="ECO:0007669"/>
    <property type="project" value="UniProtKB-KW"/>
</dbReference>
<comment type="caution">
    <text evidence="14">The sequence shown here is derived from an EMBL/GenBank/DDBJ whole genome shotgun (WGS) entry which is preliminary data.</text>
</comment>
<evidence type="ECO:0000256" key="9">
    <source>
        <dbReference type="ARBA" id="ARBA00022840"/>
    </source>
</evidence>
<keyword evidence="15" id="KW-1185">Reference proteome</keyword>
<comment type="subcellular location">
    <subcellularLocation>
        <location evidence="2">Cell membrane</location>
        <topology evidence="2">Multi-pass membrane protein</topology>
    </subcellularLocation>
</comment>
<dbReference type="InterPro" id="IPR003660">
    <property type="entry name" value="HAMP_dom"/>
</dbReference>
<evidence type="ECO:0000256" key="8">
    <source>
        <dbReference type="ARBA" id="ARBA00022777"/>
    </source>
</evidence>
<evidence type="ECO:0000256" key="3">
    <source>
        <dbReference type="ARBA" id="ARBA00012438"/>
    </source>
</evidence>
<dbReference type="InterPro" id="IPR003594">
    <property type="entry name" value="HATPase_dom"/>
</dbReference>
<dbReference type="SMART" id="SM00387">
    <property type="entry name" value="HATPase_c"/>
    <property type="match status" value="1"/>
</dbReference>
<dbReference type="PRINTS" id="PR00344">
    <property type="entry name" value="BCTRLSENSOR"/>
</dbReference>
<feature type="domain" description="HAMP" evidence="13">
    <location>
        <begin position="99"/>
        <end position="151"/>
    </location>
</feature>
<comment type="catalytic activity">
    <reaction evidence="1">
        <text>ATP + protein L-histidine = ADP + protein N-phospho-L-histidine.</text>
        <dbReference type="EC" id="2.7.13.3"/>
    </reaction>
</comment>
<feature type="domain" description="Histidine kinase" evidence="12">
    <location>
        <begin position="159"/>
        <end position="357"/>
    </location>
</feature>
<dbReference type="InterPro" id="IPR036890">
    <property type="entry name" value="HATPase_C_sf"/>
</dbReference>
<proteinExistence type="predicted"/>
<keyword evidence="11" id="KW-0472">Membrane</keyword>
<keyword evidence="9 14" id="KW-0067">ATP-binding</keyword>
<feature type="region of interest" description="Disordered" evidence="10">
    <location>
        <begin position="37"/>
        <end position="75"/>
    </location>
</feature>
<dbReference type="RefSeq" id="WP_377815059.1">
    <property type="nucleotide sequence ID" value="NZ_JBHRSJ010000029.1"/>
</dbReference>
<evidence type="ECO:0000313" key="15">
    <source>
        <dbReference type="Proteomes" id="UP001595457"/>
    </source>
</evidence>
<dbReference type="PANTHER" id="PTHR44936">
    <property type="entry name" value="SENSOR PROTEIN CREC"/>
    <property type="match status" value="1"/>
</dbReference>
<evidence type="ECO:0000256" key="7">
    <source>
        <dbReference type="ARBA" id="ARBA00022741"/>
    </source>
</evidence>
<dbReference type="SUPFAM" id="SSF47384">
    <property type="entry name" value="Homodimeric domain of signal transducing histidine kinase"/>
    <property type="match status" value="1"/>
</dbReference>
<evidence type="ECO:0000256" key="11">
    <source>
        <dbReference type="SAM" id="Phobius"/>
    </source>
</evidence>
<keyword evidence="6" id="KW-0808">Transferase</keyword>
<dbReference type="InterPro" id="IPR004358">
    <property type="entry name" value="Sig_transdc_His_kin-like_C"/>
</dbReference>
<keyword evidence="4" id="KW-1003">Cell membrane</keyword>
<feature type="transmembrane region" description="Helical" evidence="11">
    <location>
        <begin position="12"/>
        <end position="31"/>
    </location>
</feature>
<dbReference type="InterPro" id="IPR050980">
    <property type="entry name" value="2C_sensor_his_kinase"/>
</dbReference>
<evidence type="ECO:0000259" key="13">
    <source>
        <dbReference type="PROSITE" id="PS50885"/>
    </source>
</evidence>